<feature type="compositionally biased region" description="Basic and acidic residues" evidence="1">
    <location>
        <begin position="83"/>
        <end position="92"/>
    </location>
</feature>
<evidence type="ECO:0000256" key="1">
    <source>
        <dbReference type="SAM" id="MobiDB-lite"/>
    </source>
</evidence>
<organism evidence="2 3">
    <name type="scientific">Polyplax serrata</name>
    <name type="common">Common mouse louse</name>
    <dbReference type="NCBI Taxonomy" id="468196"/>
    <lineage>
        <taxon>Eukaryota</taxon>
        <taxon>Metazoa</taxon>
        <taxon>Ecdysozoa</taxon>
        <taxon>Arthropoda</taxon>
        <taxon>Hexapoda</taxon>
        <taxon>Insecta</taxon>
        <taxon>Pterygota</taxon>
        <taxon>Neoptera</taxon>
        <taxon>Paraneoptera</taxon>
        <taxon>Psocodea</taxon>
        <taxon>Troctomorpha</taxon>
        <taxon>Phthiraptera</taxon>
        <taxon>Anoplura</taxon>
        <taxon>Polyplacidae</taxon>
        <taxon>Polyplax</taxon>
    </lineage>
</organism>
<sequence>MAGSVPNELSSPRSEAICLPRRKNTKDGMKRVGREGVPFSLPLADGKQKNSNEEDVDEERWAPTSIKYNRGRGGGKKKRVQKSRAEEKVGDDERKLGVKAFNKNQLIKMGRSFNLVERRRHLLDKRKD</sequence>
<gene>
    <name evidence="2" type="ORF">RUM44_004778</name>
</gene>
<feature type="compositionally biased region" description="Basic residues" evidence="1">
    <location>
        <begin position="69"/>
        <end position="82"/>
    </location>
</feature>
<evidence type="ECO:0000313" key="2">
    <source>
        <dbReference type="EMBL" id="KAK6634170.1"/>
    </source>
</evidence>
<feature type="compositionally biased region" description="Basic and acidic residues" evidence="1">
    <location>
        <begin position="25"/>
        <end position="34"/>
    </location>
</feature>
<reference evidence="2 3" key="1">
    <citation type="submission" date="2023-09" db="EMBL/GenBank/DDBJ databases">
        <title>Genomes of two closely related lineages of the louse Polyplax serrata with different host specificities.</title>
        <authorList>
            <person name="Martinu J."/>
            <person name="Tarabai H."/>
            <person name="Stefka J."/>
            <person name="Hypsa V."/>
        </authorList>
    </citation>
    <scope>NUCLEOTIDE SEQUENCE [LARGE SCALE GENOMIC DNA]</scope>
    <source>
        <strain evidence="2">98ZLc_SE</strain>
    </source>
</reference>
<comment type="caution">
    <text evidence="2">The sequence shown here is derived from an EMBL/GenBank/DDBJ whole genome shotgun (WGS) entry which is preliminary data.</text>
</comment>
<protein>
    <submittedName>
        <fullName evidence="2">Uncharacterized protein</fullName>
    </submittedName>
</protein>
<dbReference type="EMBL" id="JAWJWF010000004">
    <property type="protein sequence ID" value="KAK6634170.1"/>
    <property type="molecule type" value="Genomic_DNA"/>
</dbReference>
<feature type="region of interest" description="Disordered" evidence="1">
    <location>
        <begin position="1"/>
        <end position="92"/>
    </location>
</feature>
<accession>A0ABR1B3V0</accession>
<evidence type="ECO:0000313" key="3">
    <source>
        <dbReference type="Proteomes" id="UP001359485"/>
    </source>
</evidence>
<dbReference type="Proteomes" id="UP001359485">
    <property type="component" value="Unassembled WGS sequence"/>
</dbReference>
<proteinExistence type="predicted"/>
<keyword evidence="3" id="KW-1185">Reference proteome</keyword>
<name>A0ABR1B3V0_POLSC</name>